<comment type="caution">
    <text evidence="8">The sequence shown here is derived from an EMBL/GenBank/DDBJ whole genome shotgun (WGS) entry which is preliminary data.</text>
</comment>
<dbReference type="SUPFAM" id="SSF46689">
    <property type="entry name" value="Homeodomain-like"/>
    <property type="match status" value="1"/>
</dbReference>
<dbReference type="PANTHER" id="PTHR30055:SF175">
    <property type="entry name" value="HTH-TYPE TRANSCRIPTIONAL REPRESSOR KSTR2"/>
    <property type="match status" value="1"/>
</dbReference>
<evidence type="ECO:0000256" key="3">
    <source>
        <dbReference type="ARBA" id="ARBA00023125"/>
    </source>
</evidence>
<sequence>MTFEVPPEELPKWGLTQVSVQKQRDLKKEALLECAARWFHRHGFHGASLADIASELGVTKPAIYHYAKNKMELLYELHVRSLMAARQARDDAVRDGVDGLDRITRLVHNVVIAMTSSVTSTFTFLEPGTLDEAHSEPIIAARRWLAYDLRELIRSGVEDGSIVPCDPKMVSFFIVGAQNWITNWYEAGGALEGEQIAASYSTMVRRMLATGERVPLPSHVPGSARAADPAAQGGTSE</sequence>
<evidence type="ECO:0000313" key="9">
    <source>
        <dbReference type="Proteomes" id="UP001244295"/>
    </source>
</evidence>
<accession>A0AAW8DTB5</accession>
<dbReference type="RefSeq" id="WP_307615709.1">
    <property type="nucleotide sequence ID" value="NZ_JAUSRR010000003.1"/>
</dbReference>
<dbReference type="InterPro" id="IPR036271">
    <property type="entry name" value="Tet_transcr_reg_TetR-rel_C_sf"/>
</dbReference>
<keyword evidence="2" id="KW-0805">Transcription regulation</keyword>
<dbReference type="AlphaFoldDB" id="A0AAW8DTB5"/>
<dbReference type="GO" id="GO:0003700">
    <property type="term" value="F:DNA-binding transcription factor activity"/>
    <property type="evidence" value="ECO:0007669"/>
    <property type="project" value="TreeGrafter"/>
</dbReference>
<evidence type="ECO:0000256" key="6">
    <source>
        <dbReference type="SAM" id="MobiDB-lite"/>
    </source>
</evidence>
<dbReference type="InterPro" id="IPR041490">
    <property type="entry name" value="KstR2_TetR_C"/>
</dbReference>
<proteinExistence type="predicted"/>
<feature type="region of interest" description="Disordered" evidence="6">
    <location>
        <begin position="215"/>
        <end position="237"/>
    </location>
</feature>
<dbReference type="GO" id="GO:0000976">
    <property type="term" value="F:transcription cis-regulatory region binding"/>
    <property type="evidence" value="ECO:0007669"/>
    <property type="project" value="TreeGrafter"/>
</dbReference>
<keyword evidence="3 5" id="KW-0238">DNA-binding</keyword>
<reference evidence="8" key="1">
    <citation type="submission" date="2023-07" db="EMBL/GenBank/DDBJ databases">
        <title>Sorghum-associated microbial communities from plants grown in Nebraska, USA.</title>
        <authorList>
            <person name="Schachtman D."/>
        </authorList>
    </citation>
    <scope>NUCLEOTIDE SEQUENCE</scope>
    <source>
        <strain evidence="8">DS2795</strain>
    </source>
</reference>
<name>A0AAW8DTB5_9BURK</name>
<dbReference type="Proteomes" id="UP001244295">
    <property type="component" value="Unassembled WGS sequence"/>
</dbReference>
<evidence type="ECO:0000259" key="7">
    <source>
        <dbReference type="PROSITE" id="PS50977"/>
    </source>
</evidence>
<keyword evidence="1" id="KW-0678">Repressor</keyword>
<gene>
    <name evidence="8" type="ORF">J2W25_001734</name>
</gene>
<evidence type="ECO:0000256" key="5">
    <source>
        <dbReference type="PROSITE-ProRule" id="PRU00335"/>
    </source>
</evidence>
<feature type="DNA-binding region" description="H-T-H motif" evidence="5">
    <location>
        <begin position="48"/>
        <end position="67"/>
    </location>
</feature>
<keyword evidence="4" id="KW-0804">Transcription</keyword>
<dbReference type="Pfam" id="PF00440">
    <property type="entry name" value="TetR_N"/>
    <property type="match status" value="1"/>
</dbReference>
<evidence type="ECO:0000256" key="4">
    <source>
        <dbReference type="ARBA" id="ARBA00023163"/>
    </source>
</evidence>
<evidence type="ECO:0000256" key="1">
    <source>
        <dbReference type="ARBA" id="ARBA00022491"/>
    </source>
</evidence>
<dbReference type="InterPro" id="IPR009057">
    <property type="entry name" value="Homeodomain-like_sf"/>
</dbReference>
<feature type="domain" description="HTH tetR-type" evidence="7">
    <location>
        <begin position="25"/>
        <end position="85"/>
    </location>
</feature>
<dbReference type="PROSITE" id="PS50977">
    <property type="entry name" value="HTH_TETR_2"/>
    <property type="match status" value="1"/>
</dbReference>
<evidence type="ECO:0000313" key="8">
    <source>
        <dbReference type="EMBL" id="MDP9922713.1"/>
    </source>
</evidence>
<dbReference type="SUPFAM" id="SSF48498">
    <property type="entry name" value="Tetracyclin repressor-like, C-terminal domain"/>
    <property type="match status" value="1"/>
</dbReference>
<dbReference type="EMBL" id="JAUSRR010000003">
    <property type="protein sequence ID" value="MDP9922713.1"/>
    <property type="molecule type" value="Genomic_DNA"/>
</dbReference>
<organism evidence="8 9">
    <name type="scientific">Variovorax boronicumulans</name>
    <dbReference type="NCBI Taxonomy" id="436515"/>
    <lineage>
        <taxon>Bacteria</taxon>
        <taxon>Pseudomonadati</taxon>
        <taxon>Pseudomonadota</taxon>
        <taxon>Betaproteobacteria</taxon>
        <taxon>Burkholderiales</taxon>
        <taxon>Comamonadaceae</taxon>
        <taxon>Variovorax</taxon>
    </lineage>
</organism>
<dbReference type="PRINTS" id="PR00455">
    <property type="entry name" value="HTHTETR"/>
</dbReference>
<evidence type="ECO:0000256" key="2">
    <source>
        <dbReference type="ARBA" id="ARBA00023015"/>
    </source>
</evidence>
<protein>
    <submittedName>
        <fullName evidence="8">AcrR family transcriptional regulator</fullName>
    </submittedName>
</protein>
<dbReference type="Gene3D" id="1.10.357.10">
    <property type="entry name" value="Tetracycline Repressor, domain 2"/>
    <property type="match status" value="1"/>
</dbReference>
<dbReference type="InterPro" id="IPR001647">
    <property type="entry name" value="HTH_TetR"/>
</dbReference>
<dbReference type="Pfam" id="PF17932">
    <property type="entry name" value="TetR_C_24"/>
    <property type="match status" value="1"/>
</dbReference>
<dbReference type="InterPro" id="IPR050109">
    <property type="entry name" value="HTH-type_TetR-like_transc_reg"/>
</dbReference>
<dbReference type="PANTHER" id="PTHR30055">
    <property type="entry name" value="HTH-TYPE TRANSCRIPTIONAL REGULATOR RUTR"/>
    <property type="match status" value="1"/>
</dbReference>